<reference evidence="7 8" key="1">
    <citation type="journal article" date="2014" name="Genome Announc.">
        <title>Draft Genome Sequence of the Agar-Degrading Bacterium Catenovulum sp. Strain DS-2, Isolated from Intestines of Haliotis diversicolor.</title>
        <authorList>
            <person name="Shan D."/>
            <person name="Li X."/>
            <person name="Gu Z."/>
            <person name="Wei G."/>
            <person name="Gao Z."/>
            <person name="Shao Z."/>
        </authorList>
    </citation>
    <scope>NUCLEOTIDE SEQUENCE [LARGE SCALE GENOMIC DNA]</scope>
    <source>
        <strain evidence="7 8">DS-2</strain>
    </source>
</reference>
<keyword evidence="4 5" id="KW-0811">Translocation</keyword>
<dbReference type="SUPFAM" id="SSF54611">
    <property type="entry name" value="SecB-like"/>
    <property type="match status" value="1"/>
</dbReference>
<dbReference type="OrthoDB" id="9795145at2"/>
<dbReference type="InterPro" id="IPR003708">
    <property type="entry name" value="SecB"/>
</dbReference>
<dbReference type="GO" id="GO:0006457">
    <property type="term" value="P:protein folding"/>
    <property type="evidence" value="ECO:0007669"/>
    <property type="project" value="UniProtKB-UniRule"/>
</dbReference>
<dbReference type="Pfam" id="PF02556">
    <property type="entry name" value="SecB"/>
    <property type="match status" value="1"/>
</dbReference>
<dbReference type="HAMAP" id="MF_00821">
    <property type="entry name" value="SecB"/>
    <property type="match status" value="1"/>
</dbReference>
<dbReference type="GO" id="GO:0051262">
    <property type="term" value="P:protein tetramerization"/>
    <property type="evidence" value="ECO:0007669"/>
    <property type="project" value="InterPro"/>
</dbReference>
<dbReference type="STRING" id="1328313.DS2_07553"/>
<accession>W7QZ92</accession>
<comment type="caution">
    <text evidence="7">The sequence shown here is derived from an EMBL/GenBank/DDBJ whole genome shotgun (WGS) entry which is preliminary data.</text>
</comment>
<proteinExistence type="inferred from homology"/>
<comment type="similarity">
    <text evidence="1 5">Belongs to the SecB family.</text>
</comment>
<dbReference type="Proteomes" id="UP000019276">
    <property type="component" value="Unassembled WGS sequence"/>
</dbReference>
<dbReference type="NCBIfam" id="NF004393">
    <property type="entry name" value="PRK05751.1-4"/>
    <property type="match status" value="1"/>
</dbReference>
<dbReference type="GO" id="GO:0015031">
    <property type="term" value="P:protein transport"/>
    <property type="evidence" value="ECO:0007669"/>
    <property type="project" value="UniProtKB-UniRule"/>
</dbReference>
<comment type="subunit">
    <text evidence="5">Homotetramer, a dimer of dimers. One homotetramer interacts with 1 SecA dimer.</text>
</comment>
<dbReference type="NCBIfam" id="TIGR00809">
    <property type="entry name" value="secB"/>
    <property type="match status" value="1"/>
</dbReference>
<keyword evidence="2 5" id="KW-0813">Transport</keyword>
<dbReference type="PANTHER" id="PTHR36918">
    <property type="match status" value="1"/>
</dbReference>
<organism evidence="7 8">
    <name type="scientific">Catenovulum agarivorans DS-2</name>
    <dbReference type="NCBI Taxonomy" id="1328313"/>
    <lineage>
        <taxon>Bacteria</taxon>
        <taxon>Pseudomonadati</taxon>
        <taxon>Pseudomonadota</taxon>
        <taxon>Gammaproteobacteria</taxon>
        <taxon>Alteromonadales</taxon>
        <taxon>Alteromonadaceae</taxon>
        <taxon>Catenovulum</taxon>
    </lineage>
</organism>
<dbReference type="GO" id="GO:0051082">
    <property type="term" value="F:unfolded protein binding"/>
    <property type="evidence" value="ECO:0007669"/>
    <property type="project" value="InterPro"/>
</dbReference>
<dbReference type="EMBL" id="ARZY01000010">
    <property type="protein sequence ID" value="EWH10670.1"/>
    <property type="molecule type" value="Genomic_DNA"/>
</dbReference>
<dbReference type="RefSeq" id="WP_035014081.1">
    <property type="nucleotide sequence ID" value="NZ_ARZY01000010.1"/>
</dbReference>
<keyword evidence="5" id="KW-0143">Chaperone</keyword>
<keyword evidence="3 5" id="KW-0653">Protein transport</keyword>
<evidence type="ECO:0000313" key="7">
    <source>
        <dbReference type="EMBL" id="EWH10670.1"/>
    </source>
</evidence>
<dbReference type="GO" id="GO:0005737">
    <property type="term" value="C:cytoplasm"/>
    <property type="evidence" value="ECO:0007669"/>
    <property type="project" value="UniProtKB-SubCell"/>
</dbReference>
<evidence type="ECO:0000256" key="6">
    <source>
        <dbReference type="SAM" id="MobiDB-lite"/>
    </source>
</evidence>
<dbReference type="Gene3D" id="3.10.420.10">
    <property type="entry name" value="SecB-like"/>
    <property type="match status" value="1"/>
</dbReference>
<evidence type="ECO:0000256" key="1">
    <source>
        <dbReference type="ARBA" id="ARBA00009990"/>
    </source>
</evidence>
<sequence>MTDQTPENAAENNPQAGENSPQFAIQRIFAKNISFETPNSPEIFTIQWKPDVQMDIDTKSKKLDGDAYEVVLSITVTAKIEDKTAFLVEVEQAGIFAIANLPPQQMAHTIGSMCPGILFPYAREAISNLVNRGTFPPLNLAPVNFDALFASYMQQVAQQAEENQESNQKLDS</sequence>
<name>W7QZ92_9ALTE</name>
<dbReference type="eggNOG" id="COG1952">
    <property type="taxonomic scope" value="Bacteria"/>
</dbReference>
<dbReference type="AlphaFoldDB" id="W7QZ92"/>
<evidence type="ECO:0000256" key="3">
    <source>
        <dbReference type="ARBA" id="ARBA00022927"/>
    </source>
</evidence>
<dbReference type="PANTHER" id="PTHR36918:SF1">
    <property type="entry name" value="PROTEIN-EXPORT PROTEIN SECB"/>
    <property type="match status" value="1"/>
</dbReference>
<dbReference type="NCBIfam" id="NF004394">
    <property type="entry name" value="PRK05751.1-5"/>
    <property type="match status" value="1"/>
</dbReference>
<evidence type="ECO:0000256" key="2">
    <source>
        <dbReference type="ARBA" id="ARBA00022448"/>
    </source>
</evidence>
<evidence type="ECO:0000256" key="5">
    <source>
        <dbReference type="HAMAP-Rule" id="MF_00821"/>
    </source>
</evidence>
<keyword evidence="5" id="KW-0963">Cytoplasm</keyword>
<comment type="function">
    <text evidence="5">One of the proteins required for the normal export of preproteins out of the cell cytoplasm. It is a molecular chaperone that binds to a subset of precursor proteins, maintaining them in a translocation-competent state. It also specifically binds to its receptor SecA.</text>
</comment>
<keyword evidence="8" id="KW-1185">Reference proteome</keyword>
<dbReference type="InterPro" id="IPR035958">
    <property type="entry name" value="SecB-like_sf"/>
</dbReference>
<dbReference type="PRINTS" id="PR01594">
    <property type="entry name" value="SECBCHAPRONE"/>
</dbReference>
<evidence type="ECO:0000313" key="8">
    <source>
        <dbReference type="Proteomes" id="UP000019276"/>
    </source>
</evidence>
<protein>
    <recommendedName>
        <fullName evidence="5">Protein-export protein SecB</fullName>
    </recommendedName>
</protein>
<gene>
    <name evidence="5" type="primary">secB</name>
    <name evidence="7" type="ORF">DS2_07553</name>
</gene>
<dbReference type="PATRIC" id="fig|1328313.3.peg.1544"/>
<comment type="subcellular location">
    <subcellularLocation>
        <location evidence="5">Cytoplasm</location>
    </subcellularLocation>
</comment>
<evidence type="ECO:0000256" key="4">
    <source>
        <dbReference type="ARBA" id="ARBA00023010"/>
    </source>
</evidence>
<feature type="region of interest" description="Disordered" evidence="6">
    <location>
        <begin position="1"/>
        <end position="20"/>
    </location>
</feature>